<evidence type="ECO:0000256" key="5">
    <source>
        <dbReference type="ARBA" id="ARBA00022801"/>
    </source>
</evidence>
<comment type="subcellular location">
    <subcellularLocation>
        <location evidence="1">Secreted</location>
    </subcellularLocation>
</comment>
<keyword evidence="11" id="KW-1185">Reference proteome</keyword>
<sequence length="587" mass="63696">MKFHVAFTGLFVSSALTIPTDLPAPALGPEELPSQVLNETAASRLEARFATVSVNIPTGGKVIGRSLLNVESFNAIPFADPPVGQLRLRPPRRLSKKPGTVDGTGLAPGCPQMFVSSSAKDALGKILGTLLDIPLLKPITGQEDCLTVNVQRPAGVKAGDKLPVLFWIFGGGFELGSTNTYDATSLLATAVDQDQPFVFVAVNYRVAGFGFMPGKEILQDGSANLGLLDQRMGLEWVADNIEAFGGDPAKVTIWGESAGAISVFDQMLLFGGNATYRGKPLFRGAIMNSGTAVPADPVDCPKGQAVYDAVVDKAGCSGAADTLDCLRGLDYETFLEAANSVPAILSYNSVALSYLPRPDGRVLTQSPDKIVQSGQFYAVPSIVGDQEDEGTIFSIFQAGVSTVNDMADYLSELFFHNATRSKLKEFVSLYDPALLQGSPFRTGIFNELYPGFKRMAAILGDVTFTLTRRVILKSLRVSKPNMPVWSYMSSYNFGTPVVGTFHASDILQVFYGLWPNNAMRSCRTYYFNFLYNLDPNKGVTGYGKWPQWKEKQELMWFKTASKNDILKDDFRSGAGAWLEKNVGILYI</sequence>
<protein>
    <recommendedName>
        <fullName evidence="8">Carboxylic ester hydrolase</fullName>
        <ecNumber evidence="8">3.1.1.-</ecNumber>
    </recommendedName>
</protein>
<evidence type="ECO:0000313" key="10">
    <source>
        <dbReference type="EMBL" id="KYK56157.1"/>
    </source>
</evidence>
<dbReference type="InParanoid" id="A0A151GGB9"/>
<gene>
    <name evidence="10" type="ORF">DCS_08124</name>
</gene>
<dbReference type="GO" id="GO:0006629">
    <property type="term" value="P:lipid metabolic process"/>
    <property type="evidence" value="ECO:0007669"/>
    <property type="project" value="UniProtKB-KW"/>
</dbReference>
<evidence type="ECO:0000256" key="7">
    <source>
        <dbReference type="ARBA" id="ARBA00023180"/>
    </source>
</evidence>
<keyword evidence="4 8" id="KW-0732">Signal</keyword>
<dbReference type="InterPro" id="IPR029058">
    <property type="entry name" value="AB_hydrolase_fold"/>
</dbReference>
<organism evidence="10 11">
    <name type="scientific">Drechmeria coniospora</name>
    <name type="common">Nematophagous fungus</name>
    <name type="synonym">Meria coniospora</name>
    <dbReference type="NCBI Taxonomy" id="98403"/>
    <lineage>
        <taxon>Eukaryota</taxon>
        <taxon>Fungi</taxon>
        <taxon>Dikarya</taxon>
        <taxon>Ascomycota</taxon>
        <taxon>Pezizomycotina</taxon>
        <taxon>Sordariomycetes</taxon>
        <taxon>Hypocreomycetidae</taxon>
        <taxon>Hypocreales</taxon>
        <taxon>Ophiocordycipitaceae</taxon>
        <taxon>Drechmeria</taxon>
    </lineage>
</organism>
<dbReference type="FunFam" id="3.40.50.1820:FF:000213">
    <property type="entry name" value="Carboxylic ester hydrolase"/>
    <property type="match status" value="1"/>
</dbReference>
<keyword evidence="5 8" id="KW-0378">Hydrolase</keyword>
<proteinExistence type="inferred from homology"/>
<keyword evidence="6" id="KW-0443">Lipid metabolism</keyword>
<evidence type="ECO:0000256" key="1">
    <source>
        <dbReference type="ARBA" id="ARBA00004613"/>
    </source>
</evidence>
<dbReference type="EMBL" id="LAYC01000003">
    <property type="protein sequence ID" value="KYK56157.1"/>
    <property type="molecule type" value="Genomic_DNA"/>
</dbReference>
<dbReference type="EC" id="3.1.1.-" evidence="8"/>
<dbReference type="AlphaFoldDB" id="A0A151GGB9"/>
<reference evidence="10 11" key="1">
    <citation type="journal article" date="2016" name="Sci. Rep.">
        <title>Insights into Adaptations to a Near-Obligate Nematode Endoparasitic Lifestyle from the Finished Genome of Drechmeria coniospora.</title>
        <authorList>
            <person name="Zhang L."/>
            <person name="Zhou Z."/>
            <person name="Guo Q."/>
            <person name="Fokkens L."/>
            <person name="Miskei M."/>
            <person name="Pocsi I."/>
            <person name="Zhang W."/>
            <person name="Chen M."/>
            <person name="Wang L."/>
            <person name="Sun Y."/>
            <person name="Donzelli B.G."/>
            <person name="Gibson D.M."/>
            <person name="Nelson D.R."/>
            <person name="Luo J.G."/>
            <person name="Rep M."/>
            <person name="Liu H."/>
            <person name="Yang S."/>
            <person name="Wang J."/>
            <person name="Krasnoff S.B."/>
            <person name="Xu Y."/>
            <person name="Molnar I."/>
            <person name="Lin M."/>
        </authorList>
    </citation>
    <scope>NUCLEOTIDE SEQUENCE [LARGE SCALE GENOMIC DNA]</scope>
    <source>
        <strain evidence="10 11">ARSEF 6962</strain>
    </source>
</reference>
<dbReference type="SUPFAM" id="SSF53474">
    <property type="entry name" value="alpha/beta-Hydrolases"/>
    <property type="match status" value="1"/>
</dbReference>
<dbReference type="Proteomes" id="UP000076580">
    <property type="component" value="Chromosome 03"/>
</dbReference>
<feature type="signal peptide" evidence="8">
    <location>
        <begin position="1"/>
        <end position="17"/>
    </location>
</feature>
<dbReference type="GeneID" id="63720767"/>
<comment type="similarity">
    <text evidence="2 8">Belongs to the type-B carboxylesterase/lipase family.</text>
</comment>
<dbReference type="ESTHER" id="9hypo-a0a151ggb9">
    <property type="family name" value="Fungal_carboxylesterase_lipase"/>
</dbReference>
<dbReference type="GO" id="GO:0005576">
    <property type="term" value="C:extracellular region"/>
    <property type="evidence" value="ECO:0007669"/>
    <property type="project" value="UniProtKB-SubCell"/>
</dbReference>
<evidence type="ECO:0000256" key="8">
    <source>
        <dbReference type="RuleBase" id="RU361235"/>
    </source>
</evidence>
<feature type="chain" id="PRO_5007358727" description="Carboxylic ester hydrolase" evidence="8">
    <location>
        <begin position="18"/>
        <end position="587"/>
    </location>
</feature>
<dbReference type="InterPro" id="IPR002018">
    <property type="entry name" value="CarbesteraseB"/>
</dbReference>
<dbReference type="PANTHER" id="PTHR11559">
    <property type="entry name" value="CARBOXYLESTERASE"/>
    <property type="match status" value="1"/>
</dbReference>
<accession>A0A151GGB9</accession>
<dbReference type="GO" id="GO:0016787">
    <property type="term" value="F:hydrolase activity"/>
    <property type="evidence" value="ECO:0007669"/>
    <property type="project" value="UniProtKB-KW"/>
</dbReference>
<dbReference type="PROSITE" id="PS00122">
    <property type="entry name" value="CARBOXYLESTERASE_B_1"/>
    <property type="match status" value="1"/>
</dbReference>
<evidence type="ECO:0000256" key="3">
    <source>
        <dbReference type="ARBA" id="ARBA00022525"/>
    </source>
</evidence>
<keyword evidence="7" id="KW-0325">Glycoprotein</keyword>
<keyword evidence="3" id="KW-0964">Secreted</keyword>
<dbReference type="InterPro" id="IPR050309">
    <property type="entry name" value="Type-B_Carboxylest/Lipase"/>
</dbReference>
<name>A0A151GGB9_DRECN</name>
<feature type="domain" description="Carboxylesterase type B" evidence="9">
    <location>
        <begin position="53"/>
        <end position="559"/>
    </location>
</feature>
<evidence type="ECO:0000259" key="9">
    <source>
        <dbReference type="Pfam" id="PF00135"/>
    </source>
</evidence>
<dbReference type="Pfam" id="PF00135">
    <property type="entry name" value="COesterase"/>
    <property type="match status" value="1"/>
</dbReference>
<dbReference type="STRING" id="98403.A0A151GGB9"/>
<evidence type="ECO:0000256" key="2">
    <source>
        <dbReference type="ARBA" id="ARBA00005964"/>
    </source>
</evidence>
<evidence type="ECO:0000256" key="6">
    <source>
        <dbReference type="ARBA" id="ARBA00023098"/>
    </source>
</evidence>
<dbReference type="InterPro" id="IPR019826">
    <property type="entry name" value="Carboxylesterase_B_AS"/>
</dbReference>
<evidence type="ECO:0000256" key="4">
    <source>
        <dbReference type="ARBA" id="ARBA00022729"/>
    </source>
</evidence>
<comment type="caution">
    <text evidence="10">The sequence shown here is derived from an EMBL/GenBank/DDBJ whole genome shotgun (WGS) entry which is preliminary data.</text>
</comment>
<dbReference type="RefSeq" id="XP_040655509.1">
    <property type="nucleotide sequence ID" value="XM_040805405.1"/>
</dbReference>
<evidence type="ECO:0000313" key="11">
    <source>
        <dbReference type="Proteomes" id="UP000076580"/>
    </source>
</evidence>
<dbReference type="Gene3D" id="3.40.50.1820">
    <property type="entry name" value="alpha/beta hydrolase"/>
    <property type="match status" value="1"/>
</dbReference>